<organism evidence="1 2">
    <name type="scientific">Bimuria novae-zelandiae CBS 107.79</name>
    <dbReference type="NCBI Taxonomy" id="1447943"/>
    <lineage>
        <taxon>Eukaryota</taxon>
        <taxon>Fungi</taxon>
        <taxon>Dikarya</taxon>
        <taxon>Ascomycota</taxon>
        <taxon>Pezizomycotina</taxon>
        <taxon>Dothideomycetes</taxon>
        <taxon>Pleosporomycetidae</taxon>
        <taxon>Pleosporales</taxon>
        <taxon>Massarineae</taxon>
        <taxon>Didymosphaeriaceae</taxon>
        <taxon>Bimuria</taxon>
    </lineage>
</organism>
<name>A0A6A5V7C3_9PLEO</name>
<sequence>PLKEAIKRLKGYSDSSYFSTIYKIYPTFKYLLSYFKQLINIIIAYLKLLKYYKLLKKTPVYYASIVLHPYYKYYFVNAWTREYKV</sequence>
<reference evidence="1" key="1">
    <citation type="journal article" date="2020" name="Stud. Mycol.">
        <title>101 Dothideomycetes genomes: a test case for predicting lifestyles and emergence of pathogens.</title>
        <authorList>
            <person name="Haridas S."/>
            <person name="Albert R."/>
            <person name="Binder M."/>
            <person name="Bloem J."/>
            <person name="Labutti K."/>
            <person name="Salamov A."/>
            <person name="Andreopoulos B."/>
            <person name="Baker S."/>
            <person name="Barry K."/>
            <person name="Bills G."/>
            <person name="Bluhm B."/>
            <person name="Cannon C."/>
            <person name="Castanera R."/>
            <person name="Culley D."/>
            <person name="Daum C."/>
            <person name="Ezra D."/>
            <person name="Gonzalez J."/>
            <person name="Henrissat B."/>
            <person name="Kuo A."/>
            <person name="Liang C."/>
            <person name="Lipzen A."/>
            <person name="Lutzoni F."/>
            <person name="Magnuson J."/>
            <person name="Mondo S."/>
            <person name="Nolan M."/>
            <person name="Ohm R."/>
            <person name="Pangilinan J."/>
            <person name="Park H.-J."/>
            <person name="Ramirez L."/>
            <person name="Alfaro M."/>
            <person name="Sun H."/>
            <person name="Tritt A."/>
            <person name="Yoshinaga Y."/>
            <person name="Zwiers L.-H."/>
            <person name="Turgeon B."/>
            <person name="Goodwin S."/>
            <person name="Spatafora J."/>
            <person name="Crous P."/>
            <person name="Grigoriev I."/>
        </authorList>
    </citation>
    <scope>NUCLEOTIDE SEQUENCE</scope>
    <source>
        <strain evidence="1">CBS 107.79</strain>
    </source>
</reference>
<gene>
    <name evidence="1" type="ORF">BU23DRAFT_469520</name>
</gene>
<dbReference type="OrthoDB" id="3780340at2759"/>
<feature type="non-terminal residue" evidence="1">
    <location>
        <position position="1"/>
    </location>
</feature>
<protein>
    <submittedName>
        <fullName evidence="1">Uncharacterized protein</fullName>
    </submittedName>
</protein>
<proteinExistence type="predicted"/>
<dbReference type="Proteomes" id="UP000800036">
    <property type="component" value="Unassembled WGS sequence"/>
</dbReference>
<dbReference type="EMBL" id="ML976690">
    <property type="protein sequence ID" value="KAF1971932.1"/>
    <property type="molecule type" value="Genomic_DNA"/>
</dbReference>
<accession>A0A6A5V7C3</accession>
<keyword evidence="2" id="KW-1185">Reference proteome</keyword>
<evidence type="ECO:0000313" key="1">
    <source>
        <dbReference type="EMBL" id="KAF1971932.1"/>
    </source>
</evidence>
<evidence type="ECO:0000313" key="2">
    <source>
        <dbReference type="Proteomes" id="UP000800036"/>
    </source>
</evidence>
<dbReference type="AlphaFoldDB" id="A0A6A5V7C3"/>